<evidence type="ECO:0000313" key="3">
    <source>
        <dbReference type="EMBL" id="KAF9787181.1"/>
    </source>
</evidence>
<dbReference type="InterPro" id="IPR044089">
    <property type="entry name" value="Alr1-like"/>
</dbReference>
<feature type="region of interest" description="Disordered" evidence="1">
    <location>
        <begin position="218"/>
        <end position="270"/>
    </location>
</feature>
<sequence length="719" mass="80074">MATAESQEPQSLLLSDVSTILPVPDICVEEEDDDIYRGLPDDQPSPAVISNIPQLPPRPESSASGRTSASSSSGWSVSGRLGALAAVVENAITRWARRNSSSSSINTSTSSSSSVSRSTSIQTKSTRKRSRRYSADHNARSERDIRARIRARQETRRTPRGFSLYVPPQLRTSRTSTSISDPVLQYDEQGVLRTHLLPTVLNRVYHALRLSEKLRQPERPIQRANRNATVDSAVGVVTQDRDQRAGKGKQRDPSKPPRERVPRPIPEGAVGPEKVSWPSWWLDVSSPTYADMKALGKLLHLHPLTLEDILQQDPREKMELFPKLGYYFIVFKAIESERTRDRLDRLARRSVDSLPSAKVGVIAEDVIYLVVLRDGRGICTFHFTDISEHLDRVREKVLLLDENANKSSDWIAHGMLDSVVDSFFPVLAQIDKEVDQIEKVLYFGPAISENVMKAGLATPKPSSDSTSDSIDEKGDDASTSAKDEKPSFSPIISQQRIKTAKFRAPPLPVSLHIRRARRFLKSLFSNTSTATGAGEPWIEEVVNPATRTVYRMAKIRRLVTTLTRLLSTKADLIGQIQKRLVTRGEWSLDSDPELYIHMGDILDHILTLQQALAHHEWTLAQSHPIYLTQLDVQAAQTKAGRGKAAVILAVVGVAVVLEGVPIGLSSVNVTIPTNGHAPQYPLYLFGAVIAVEVVITSVFLMFVRRIWRDAKKRTQKRDF</sequence>
<feature type="region of interest" description="Disordered" evidence="1">
    <location>
        <begin position="31"/>
        <end position="76"/>
    </location>
</feature>
<keyword evidence="4" id="KW-1185">Reference proteome</keyword>
<feature type="region of interest" description="Disordered" evidence="1">
    <location>
        <begin position="457"/>
        <end position="488"/>
    </location>
</feature>
<keyword evidence="2" id="KW-1133">Transmembrane helix</keyword>
<feature type="compositionally biased region" description="Basic and acidic residues" evidence="1">
    <location>
        <begin position="470"/>
        <end position="486"/>
    </location>
</feature>
<keyword evidence="2" id="KW-0812">Transmembrane</keyword>
<dbReference type="PANTHER" id="PTHR21535">
    <property type="entry name" value="MAGNESIUM AND COBALT TRANSPORT PROTEIN/MITOCHONDRIAL IMPORT INNER MEMBRANE TRANSLOCASE SUBUNIT TIM8"/>
    <property type="match status" value="1"/>
</dbReference>
<feature type="compositionally biased region" description="Low complexity" evidence="1">
    <location>
        <begin position="61"/>
        <end position="76"/>
    </location>
</feature>
<comment type="caution">
    <text evidence="3">The sequence shown here is derived from an EMBL/GenBank/DDBJ whole genome shotgun (WGS) entry which is preliminary data.</text>
</comment>
<reference evidence="3" key="1">
    <citation type="journal article" date="2020" name="Nat. Commun.">
        <title>Large-scale genome sequencing of mycorrhizal fungi provides insights into the early evolution of symbiotic traits.</title>
        <authorList>
            <person name="Miyauchi S."/>
            <person name="Kiss E."/>
            <person name="Kuo A."/>
            <person name="Drula E."/>
            <person name="Kohler A."/>
            <person name="Sanchez-Garcia M."/>
            <person name="Morin E."/>
            <person name="Andreopoulos B."/>
            <person name="Barry K.W."/>
            <person name="Bonito G."/>
            <person name="Buee M."/>
            <person name="Carver A."/>
            <person name="Chen C."/>
            <person name="Cichocki N."/>
            <person name="Clum A."/>
            <person name="Culley D."/>
            <person name="Crous P.W."/>
            <person name="Fauchery L."/>
            <person name="Girlanda M."/>
            <person name="Hayes R.D."/>
            <person name="Keri Z."/>
            <person name="LaButti K."/>
            <person name="Lipzen A."/>
            <person name="Lombard V."/>
            <person name="Magnuson J."/>
            <person name="Maillard F."/>
            <person name="Murat C."/>
            <person name="Nolan M."/>
            <person name="Ohm R.A."/>
            <person name="Pangilinan J."/>
            <person name="Pereira M.F."/>
            <person name="Perotto S."/>
            <person name="Peter M."/>
            <person name="Pfister S."/>
            <person name="Riley R."/>
            <person name="Sitrit Y."/>
            <person name="Stielow J.B."/>
            <person name="Szollosi G."/>
            <person name="Zifcakova L."/>
            <person name="Stursova M."/>
            <person name="Spatafora J.W."/>
            <person name="Tedersoo L."/>
            <person name="Vaario L.M."/>
            <person name="Yamada A."/>
            <person name="Yan M."/>
            <person name="Wang P."/>
            <person name="Xu J."/>
            <person name="Bruns T."/>
            <person name="Baldrian P."/>
            <person name="Vilgalys R."/>
            <person name="Dunand C."/>
            <person name="Henrissat B."/>
            <person name="Grigoriev I.V."/>
            <person name="Hibbett D."/>
            <person name="Nagy L.G."/>
            <person name="Martin F.M."/>
        </authorList>
    </citation>
    <scope>NUCLEOTIDE SEQUENCE</scope>
    <source>
        <strain evidence="3">UH-Tt-Lm1</strain>
    </source>
</reference>
<accession>A0A9P6HH79</accession>
<proteinExistence type="predicted"/>
<feature type="transmembrane region" description="Helical" evidence="2">
    <location>
        <begin position="682"/>
        <end position="703"/>
    </location>
</feature>
<dbReference type="InterPro" id="IPR045861">
    <property type="entry name" value="CorA_cytoplasmic_dom"/>
</dbReference>
<reference evidence="3" key="2">
    <citation type="submission" date="2020-11" db="EMBL/GenBank/DDBJ databases">
        <authorList>
            <consortium name="DOE Joint Genome Institute"/>
            <person name="Kuo A."/>
            <person name="Miyauchi S."/>
            <person name="Kiss E."/>
            <person name="Drula E."/>
            <person name="Kohler A."/>
            <person name="Sanchez-Garcia M."/>
            <person name="Andreopoulos B."/>
            <person name="Barry K.W."/>
            <person name="Bonito G."/>
            <person name="Buee M."/>
            <person name="Carver A."/>
            <person name="Chen C."/>
            <person name="Cichocki N."/>
            <person name="Clum A."/>
            <person name="Culley D."/>
            <person name="Crous P.W."/>
            <person name="Fauchery L."/>
            <person name="Girlanda M."/>
            <person name="Hayes R."/>
            <person name="Keri Z."/>
            <person name="Labutti K."/>
            <person name="Lipzen A."/>
            <person name="Lombard V."/>
            <person name="Magnuson J."/>
            <person name="Maillard F."/>
            <person name="Morin E."/>
            <person name="Murat C."/>
            <person name="Nolan M."/>
            <person name="Ohm R."/>
            <person name="Pangilinan J."/>
            <person name="Pereira M."/>
            <person name="Perotto S."/>
            <person name="Peter M."/>
            <person name="Riley R."/>
            <person name="Sitrit Y."/>
            <person name="Stielow B."/>
            <person name="Szollosi G."/>
            <person name="Zifcakova L."/>
            <person name="Stursova M."/>
            <person name="Spatafora J.W."/>
            <person name="Tedersoo L."/>
            <person name="Vaario L.-M."/>
            <person name="Yamada A."/>
            <person name="Yan M."/>
            <person name="Wang P."/>
            <person name="Xu J."/>
            <person name="Bruns T."/>
            <person name="Baldrian P."/>
            <person name="Vilgalys R."/>
            <person name="Henrissat B."/>
            <person name="Grigoriev I.V."/>
            <person name="Hibbett D."/>
            <person name="Nagy L.G."/>
            <person name="Martin F.M."/>
        </authorList>
    </citation>
    <scope>NUCLEOTIDE SEQUENCE</scope>
    <source>
        <strain evidence="3">UH-Tt-Lm1</strain>
    </source>
</reference>
<dbReference type="InterPro" id="IPR002523">
    <property type="entry name" value="MgTranspt_CorA/ZnTranspt_ZntB"/>
</dbReference>
<dbReference type="GO" id="GO:0016020">
    <property type="term" value="C:membrane"/>
    <property type="evidence" value="ECO:0007669"/>
    <property type="project" value="InterPro"/>
</dbReference>
<organism evidence="3 4">
    <name type="scientific">Thelephora terrestris</name>
    <dbReference type="NCBI Taxonomy" id="56493"/>
    <lineage>
        <taxon>Eukaryota</taxon>
        <taxon>Fungi</taxon>
        <taxon>Dikarya</taxon>
        <taxon>Basidiomycota</taxon>
        <taxon>Agaricomycotina</taxon>
        <taxon>Agaricomycetes</taxon>
        <taxon>Thelephorales</taxon>
        <taxon>Thelephoraceae</taxon>
        <taxon>Thelephora</taxon>
    </lineage>
</organism>
<dbReference type="CDD" id="cd12829">
    <property type="entry name" value="Alr1p-like"/>
    <property type="match status" value="1"/>
</dbReference>
<name>A0A9P6HH79_9AGAM</name>
<feature type="region of interest" description="Disordered" evidence="1">
    <location>
        <begin position="97"/>
        <end position="143"/>
    </location>
</feature>
<dbReference type="Gene3D" id="3.30.460.20">
    <property type="entry name" value="CorA soluble domain-like"/>
    <property type="match status" value="1"/>
</dbReference>
<keyword evidence="2" id="KW-0472">Membrane</keyword>
<dbReference type="GO" id="GO:0010961">
    <property type="term" value="P:intracellular magnesium ion homeostasis"/>
    <property type="evidence" value="ECO:0007669"/>
    <property type="project" value="TreeGrafter"/>
</dbReference>
<feature type="compositionally biased region" description="Basic and acidic residues" evidence="1">
    <location>
        <begin position="133"/>
        <end position="143"/>
    </location>
</feature>
<gene>
    <name evidence="3" type="ORF">BJ322DRAFT_1107254</name>
</gene>
<protein>
    <recommendedName>
        <fullName evidence="5">Magnesium transporter</fullName>
    </recommendedName>
</protein>
<dbReference type="GO" id="GO:0015095">
    <property type="term" value="F:magnesium ion transmembrane transporter activity"/>
    <property type="evidence" value="ECO:0007669"/>
    <property type="project" value="InterPro"/>
</dbReference>
<dbReference type="PANTHER" id="PTHR21535:SF90">
    <property type="entry name" value="CORA METAL ION TRANSPORTER"/>
    <property type="match status" value="1"/>
</dbReference>
<dbReference type="Gene3D" id="1.20.58.340">
    <property type="entry name" value="Magnesium transport protein CorA, transmembrane region"/>
    <property type="match status" value="1"/>
</dbReference>
<evidence type="ECO:0000313" key="4">
    <source>
        <dbReference type="Proteomes" id="UP000736335"/>
    </source>
</evidence>
<evidence type="ECO:0000256" key="1">
    <source>
        <dbReference type="SAM" id="MobiDB-lite"/>
    </source>
</evidence>
<dbReference type="OrthoDB" id="29879at2759"/>
<dbReference type="EMBL" id="WIUZ02000005">
    <property type="protein sequence ID" value="KAF9787181.1"/>
    <property type="molecule type" value="Genomic_DNA"/>
</dbReference>
<dbReference type="SUPFAM" id="SSF143865">
    <property type="entry name" value="CorA soluble domain-like"/>
    <property type="match status" value="1"/>
</dbReference>
<feature type="compositionally biased region" description="Low complexity" evidence="1">
    <location>
        <begin position="98"/>
        <end position="124"/>
    </location>
</feature>
<evidence type="ECO:0000256" key="2">
    <source>
        <dbReference type="SAM" id="Phobius"/>
    </source>
</evidence>
<dbReference type="Proteomes" id="UP000736335">
    <property type="component" value="Unassembled WGS sequence"/>
</dbReference>
<evidence type="ECO:0008006" key="5">
    <source>
        <dbReference type="Google" id="ProtNLM"/>
    </source>
</evidence>
<dbReference type="Pfam" id="PF01544">
    <property type="entry name" value="CorA"/>
    <property type="match status" value="1"/>
</dbReference>
<feature type="transmembrane region" description="Helical" evidence="2">
    <location>
        <begin position="644"/>
        <end position="662"/>
    </location>
</feature>
<dbReference type="AlphaFoldDB" id="A0A9P6HH79"/>
<feature type="compositionally biased region" description="Basic and acidic residues" evidence="1">
    <location>
        <begin position="239"/>
        <end position="262"/>
    </location>
</feature>